<keyword evidence="4 6" id="KW-0472">Membrane</keyword>
<sequence length="402" mass="46358">MQIDQDVSRGPQLRATAISFLTLAWFGVLLRVYTKAFVVKKFLWEDGFVFASLAFYTMYNSFVLVGEHYGSGQHDQDLTPENKLIALRYWYYCEWSYVLTMTVIKVAIGILYLRIFYERWQRLTVWIVLVTVVVTGAGYFCAIVLQCFPVAFIWHRYSEKPQVHGRCLSWTIVLLGTYFHSAVNALSDFTLAGLPVILMWRLRMPFWKKFWIALMMSIGAIAVIATVIRIKFLESLAIREDFLYVTLDIAIWSTVEPGLAIFAVSLSALRPLLGVIMQQRKMQGGRSKLTTVSWRVESPARQDPYDRLRDVQDLKRPSKAYFHDCEADLAMVSHISNSQARSSFRIWHDSATVQQESTEGIVQTTTWTSKTLEIDRQMTEPKLDLDPMTINFDDIPDLSFKT</sequence>
<comment type="similarity">
    <text evidence="5">Belongs to the SAT4 family.</text>
</comment>
<proteinExistence type="inferred from homology"/>
<evidence type="ECO:0000259" key="7">
    <source>
        <dbReference type="Pfam" id="PF20684"/>
    </source>
</evidence>
<comment type="caution">
    <text evidence="8">The sequence shown here is derived from an EMBL/GenBank/DDBJ whole genome shotgun (WGS) entry which is preliminary data.</text>
</comment>
<dbReference type="Pfam" id="PF20684">
    <property type="entry name" value="Fung_rhodopsin"/>
    <property type="match status" value="1"/>
</dbReference>
<reference evidence="8 9" key="1">
    <citation type="submission" date="2024-06" db="EMBL/GenBank/DDBJ databases">
        <title>Complete genome of Phlyctema vagabunda strain 19-DSS-EL-015.</title>
        <authorList>
            <person name="Fiorenzani C."/>
        </authorList>
    </citation>
    <scope>NUCLEOTIDE SEQUENCE [LARGE SCALE GENOMIC DNA]</scope>
    <source>
        <strain evidence="8 9">19-DSS-EL-015</strain>
    </source>
</reference>
<protein>
    <submittedName>
        <fullName evidence="8">Integral membrane protein</fullName>
    </submittedName>
</protein>
<evidence type="ECO:0000313" key="9">
    <source>
        <dbReference type="Proteomes" id="UP001629113"/>
    </source>
</evidence>
<name>A0ABR4PAN0_9HELO</name>
<feature type="transmembrane region" description="Helical" evidence="6">
    <location>
        <begin position="172"/>
        <end position="198"/>
    </location>
</feature>
<dbReference type="InterPro" id="IPR049326">
    <property type="entry name" value="Rhodopsin_dom_fungi"/>
</dbReference>
<evidence type="ECO:0000256" key="1">
    <source>
        <dbReference type="ARBA" id="ARBA00004141"/>
    </source>
</evidence>
<dbReference type="InterPro" id="IPR052337">
    <property type="entry name" value="SAT4-like"/>
</dbReference>
<gene>
    <name evidence="8" type="ORF">PVAG01_08844</name>
</gene>
<keyword evidence="2 6" id="KW-0812">Transmembrane</keyword>
<accession>A0ABR4PAN0</accession>
<evidence type="ECO:0000256" key="5">
    <source>
        <dbReference type="ARBA" id="ARBA00038359"/>
    </source>
</evidence>
<feature type="transmembrane region" description="Helical" evidence="6">
    <location>
        <begin position="89"/>
        <end position="113"/>
    </location>
</feature>
<keyword evidence="9" id="KW-1185">Reference proteome</keyword>
<organism evidence="8 9">
    <name type="scientific">Phlyctema vagabunda</name>
    <dbReference type="NCBI Taxonomy" id="108571"/>
    <lineage>
        <taxon>Eukaryota</taxon>
        <taxon>Fungi</taxon>
        <taxon>Dikarya</taxon>
        <taxon>Ascomycota</taxon>
        <taxon>Pezizomycotina</taxon>
        <taxon>Leotiomycetes</taxon>
        <taxon>Helotiales</taxon>
        <taxon>Dermateaceae</taxon>
        <taxon>Phlyctema</taxon>
    </lineage>
</organism>
<evidence type="ECO:0000256" key="6">
    <source>
        <dbReference type="SAM" id="Phobius"/>
    </source>
</evidence>
<feature type="transmembrane region" description="Helical" evidence="6">
    <location>
        <begin position="12"/>
        <end position="30"/>
    </location>
</feature>
<dbReference type="PANTHER" id="PTHR33048">
    <property type="entry name" value="PTH11-LIKE INTEGRAL MEMBRANE PROTEIN (AFU_ORTHOLOGUE AFUA_5G11245)"/>
    <property type="match status" value="1"/>
</dbReference>
<feature type="transmembrane region" description="Helical" evidence="6">
    <location>
        <begin position="210"/>
        <end position="230"/>
    </location>
</feature>
<feature type="transmembrane region" description="Helical" evidence="6">
    <location>
        <begin position="250"/>
        <end position="273"/>
    </location>
</feature>
<evidence type="ECO:0000256" key="4">
    <source>
        <dbReference type="ARBA" id="ARBA00023136"/>
    </source>
</evidence>
<feature type="transmembrane region" description="Helical" evidence="6">
    <location>
        <begin position="42"/>
        <end position="59"/>
    </location>
</feature>
<evidence type="ECO:0000256" key="2">
    <source>
        <dbReference type="ARBA" id="ARBA00022692"/>
    </source>
</evidence>
<comment type="subcellular location">
    <subcellularLocation>
        <location evidence="1">Membrane</location>
        <topology evidence="1">Multi-pass membrane protein</topology>
    </subcellularLocation>
</comment>
<feature type="transmembrane region" description="Helical" evidence="6">
    <location>
        <begin position="125"/>
        <end position="152"/>
    </location>
</feature>
<dbReference type="PANTHER" id="PTHR33048:SF96">
    <property type="entry name" value="INTEGRAL MEMBRANE PROTEIN"/>
    <property type="match status" value="1"/>
</dbReference>
<keyword evidence="3 6" id="KW-1133">Transmembrane helix</keyword>
<evidence type="ECO:0000256" key="3">
    <source>
        <dbReference type="ARBA" id="ARBA00022989"/>
    </source>
</evidence>
<dbReference type="Proteomes" id="UP001629113">
    <property type="component" value="Unassembled WGS sequence"/>
</dbReference>
<feature type="domain" description="Rhodopsin" evidence="7">
    <location>
        <begin position="30"/>
        <end position="273"/>
    </location>
</feature>
<dbReference type="EMBL" id="JBFCZG010000007">
    <property type="protein sequence ID" value="KAL3420345.1"/>
    <property type="molecule type" value="Genomic_DNA"/>
</dbReference>
<evidence type="ECO:0000313" key="8">
    <source>
        <dbReference type="EMBL" id="KAL3420345.1"/>
    </source>
</evidence>